<reference evidence="1" key="1">
    <citation type="submission" date="2024-09" db="EMBL/GenBank/DDBJ databases">
        <title>Draft Genome Sequences of Neofusicoccum parvum.</title>
        <authorList>
            <person name="Ashida A."/>
            <person name="Camagna M."/>
            <person name="Tanaka A."/>
            <person name="Takemoto D."/>
        </authorList>
    </citation>
    <scope>NUCLEOTIDE SEQUENCE</scope>
    <source>
        <strain evidence="1">PPO83</strain>
    </source>
</reference>
<proteinExistence type="predicted"/>
<name>A0ACB5S615_9PEZI</name>
<evidence type="ECO:0000313" key="1">
    <source>
        <dbReference type="EMBL" id="GME28167.1"/>
    </source>
</evidence>
<accession>A0ACB5S615</accession>
<dbReference type="Proteomes" id="UP001165186">
    <property type="component" value="Unassembled WGS sequence"/>
</dbReference>
<protein>
    <submittedName>
        <fullName evidence="1">Uncharacterized protein</fullName>
    </submittedName>
</protein>
<comment type="caution">
    <text evidence="1">The sequence shown here is derived from an EMBL/GenBank/DDBJ whole genome shotgun (WGS) entry which is preliminary data.</text>
</comment>
<evidence type="ECO:0000313" key="2">
    <source>
        <dbReference type="Proteomes" id="UP001165186"/>
    </source>
</evidence>
<sequence length="522" mass="55369">MEARYRIDGILINANISTYMTGSSLIALGLNWWQAIIAIVVGNLLATVFVILNSLPGAYYNLGFPVVNRYVWGLYGSQYGFQSWIGGECLYVCLLALSPSLESHIPNTLPSSTGTTTAHFLAYILFMLLSLPVLYIRPHNLTRFFHASATIILVFFLVLLIWALATMGPAGFGDTFSSSPSPGTETSLGWLVCYGVISTIGSIAAGILNQNDYARFARAPRDAVLGQLWSFPLYAILCSVAGILVTAATQQRFGGEALWSLPDLLGAVVAAGGGRSRAAAFFGGAALVVSQVGVNVPGNALSGGFDFAATFPTYINIRRGAYLTAALSIATNPWLLVNTATTFLSVLSAYAVFLGPMTGCMIASYLLVNRRKLKVEDLYRPDRSVYWYARGVNWRAAAAWAAGTAPSLPGFVASLDASVAVPVGLTRLYYLCFLSGFCIAAAVYAALHAAFPARAVAEWVAGAPPAGVLMRAYRERWDGEEGAEVVDEVGVGGEGEERVVGRGDGGEDGKGGRVAVRGVDGV</sequence>
<dbReference type="EMBL" id="BSXG01000045">
    <property type="protein sequence ID" value="GME28167.1"/>
    <property type="molecule type" value="Genomic_DNA"/>
</dbReference>
<keyword evidence="2" id="KW-1185">Reference proteome</keyword>
<organism evidence="1 2">
    <name type="scientific">Neofusicoccum parvum</name>
    <dbReference type="NCBI Taxonomy" id="310453"/>
    <lineage>
        <taxon>Eukaryota</taxon>
        <taxon>Fungi</taxon>
        <taxon>Dikarya</taxon>
        <taxon>Ascomycota</taxon>
        <taxon>Pezizomycotina</taxon>
        <taxon>Dothideomycetes</taxon>
        <taxon>Dothideomycetes incertae sedis</taxon>
        <taxon>Botryosphaeriales</taxon>
        <taxon>Botryosphaeriaceae</taxon>
        <taxon>Neofusicoccum</taxon>
    </lineage>
</organism>
<gene>
    <name evidence="1" type="primary">g5251</name>
    <name evidence="1" type="ORF">NpPPO83_00005251</name>
</gene>